<protein>
    <submittedName>
        <fullName evidence="2">Type-1 restriction enzyme StySJI specificity protein</fullName>
    </submittedName>
</protein>
<evidence type="ECO:0000259" key="1">
    <source>
        <dbReference type="Pfam" id="PF14301"/>
    </source>
</evidence>
<dbReference type="Pfam" id="PF14301">
    <property type="entry name" value="DUF4376"/>
    <property type="match status" value="1"/>
</dbReference>
<geneLocation type="plasmid" evidence="2 3">
    <name>pPSB1-4</name>
</geneLocation>
<name>A0AAC8VLJ5_PISSA</name>
<keyword evidence="2" id="KW-0614">Plasmid</keyword>
<evidence type="ECO:0000313" key="3">
    <source>
        <dbReference type="Proteomes" id="UP000029558"/>
    </source>
</evidence>
<gene>
    <name evidence="2" type="ORF">KU39_4p29</name>
</gene>
<dbReference type="AlphaFoldDB" id="A0AAC8VLJ5"/>
<feature type="domain" description="DUF4376" evidence="1">
    <location>
        <begin position="11"/>
        <end position="90"/>
    </location>
</feature>
<organism evidence="2 3">
    <name type="scientific">Piscirickettsia salmonis</name>
    <dbReference type="NCBI Taxonomy" id="1238"/>
    <lineage>
        <taxon>Bacteria</taxon>
        <taxon>Pseudomonadati</taxon>
        <taxon>Pseudomonadota</taxon>
        <taxon>Gammaproteobacteria</taxon>
        <taxon>Thiotrichales</taxon>
        <taxon>Piscirickettsiaceae</taxon>
        <taxon>Piscirickettsia</taxon>
    </lineage>
</organism>
<reference evidence="2 3" key="1">
    <citation type="journal article" date="2014" name="Genome Announc.">
        <title>Comparative Genome Analysis of Two Isolates of the Fish Pathogen Piscirickettsia salmonis from Different Hosts Reveals Major Differences in Virulence-Associated Secretion Systems.</title>
        <authorList>
            <person name="Bohle H."/>
            <person name="Henriquez P."/>
            <person name="Grothusen H."/>
            <person name="Navas E."/>
            <person name="Sandoval A."/>
            <person name="Bustamante F."/>
            <person name="Bustos P."/>
            <person name="Mancilla M."/>
        </authorList>
    </citation>
    <scope>NUCLEOTIDE SEQUENCE [LARGE SCALE GENOMIC DNA]</scope>
    <source>
        <strain evidence="3">B1-32597</strain>
    </source>
</reference>
<accession>A0AAC8VLJ5</accession>
<sequence>MNQPITYKTMQFDTNEKSQFNIERSIRKWASLTVLINDKLGWILSDNSVYYVSLTELQELEDLITHRVELLYAYSGILEQQVTATQTIIDVNAQNWTCSPVKMKS</sequence>
<dbReference type="InterPro" id="IPR025484">
    <property type="entry name" value="DUF4376"/>
</dbReference>
<dbReference type="RefSeq" id="WP_236698290.1">
    <property type="nucleotide sequence ID" value="NZ_CP012512.1"/>
</dbReference>
<evidence type="ECO:0000313" key="2">
    <source>
        <dbReference type="EMBL" id="ALB24725.1"/>
    </source>
</evidence>
<dbReference type="EMBL" id="CP012512">
    <property type="protein sequence ID" value="ALB24725.1"/>
    <property type="molecule type" value="Genomic_DNA"/>
</dbReference>
<proteinExistence type="predicted"/>
<dbReference type="Proteomes" id="UP000029558">
    <property type="component" value="Plasmid pPSB1-4"/>
</dbReference>